<evidence type="ECO:0000256" key="1">
    <source>
        <dbReference type="SAM" id="Phobius"/>
    </source>
</evidence>
<protein>
    <recommendedName>
        <fullName evidence="4">DUF3137 domain-containing protein</fullName>
    </recommendedName>
</protein>
<keyword evidence="3" id="KW-1185">Reference proteome</keyword>
<keyword evidence="1" id="KW-0812">Transmembrane</keyword>
<dbReference type="Proteomes" id="UP000078368">
    <property type="component" value="Unassembled WGS sequence"/>
</dbReference>
<sequence>MMSFNVLASIAANDAASNASSSGTPIGVKILIGAFVVVIMLVGAWLAVLQQMRRQKWAESHGFRYIKADANLGKATRHVFGLAGRRHVARDVVVIPAAAGTALYYEVTWVERHGEDEEKKRCTFLRYSLPGPLPRMHIKPEGFFGLANNDINTEWQAFNKEFDVKSEDEQATHALLTGPMQEFLMARMRKMHMEIAGGEAFLRLSNYKSEDSIAYASLMDEWLARVPGFFFGRR</sequence>
<comment type="caution">
    <text evidence="2">The sequence shown here is derived from an EMBL/GenBank/DDBJ whole genome shotgun (WGS) entry which is preliminary data.</text>
</comment>
<feature type="transmembrane region" description="Helical" evidence="1">
    <location>
        <begin position="31"/>
        <end position="49"/>
    </location>
</feature>
<evidence type="ECO:0008006" key="4">
    <source>
        <dbReference type="Google" id="ProtNLM"/>
    </source>
</evidence>
<evidence type="ECO:0000313" key="2">
    <source>
        <dbReference type="EMBL" id="OAP86137.1"/>
    </source>
</evidence>
<organism evidence="2 3">
    <name type="scientific">Peptidiphaga gingivicola</name>
    <dbReference type="NCBI Taxonomy" id="2741497"/>
    <lineage>
        <taxon>Bacteria</taxon>
        <taxon>Bacillati</taxon>
        <taxon>Actinomycetota</taxon>
        <taxon>Actinomycetes</taxon>
        <taxon>Actinomycetales</taxon>
        <taxon>Actinomycetaceae</taxon>
        <taxon>Peptidiphaga</taxon>
    </lineage>
</organism>
<gene>
    <name evidence="2" type="ORF">A4H34_02885</name>
</gene>
<dbReference type="EMBL" id="LVZK01000001">
    <property type="protein sequence ID" value="OAP86137.1"/>
    <property type="molecule type" value="Genomic_DNA"/>
</dbReference>
<keyword evidence="1" id="KW-0472">Membrane</keyword>
<accession>A0A179B364</accession>
<reference evidence="2 3" key="1">
    <citation type="submission" date="2016-04" db="EMBL/GenBank/DDBJ databases">
        <title>Peptidophaga gingivicola gen. nov., sp. nov., isolated from human subgingival plaque.</title>
        <authorList>
            <person name="Beall C.J."/>
            <person name="Mokrzan E.M."/>
            <person name="Griffen A.L."/>
            <person name="Leys E.J."/>
        </authorList>
    </citation>
    <scope>NUCLEOTIDE SEQUENCE [LARGE SCALE GENOMIC DNA]</scope>
    <source>
        <strain evidence="2 3">BA112</strain>
    </source>
</reference>
<evidence type="ECO:0000313" key="3">
    <source>
        <dbReference type="Proteomes" id="UP000078368"/>
    </source>
</evidence>
<keyword evidence="1" id="KW-1133">Transmembrane helix</keyword>
<name>A0A179B364_9ACTO</name>
<dbReference type="OrthoDB" id="3429251at2"/>
<dbReference type="AlphaFoldDB" id="A0A179B364"/>
<proteinExistence type="predicted"/>
<dbReference type="RefSeq" id="WP_009197850.1">
    <property type="nucleotide sequence ID" value="NZ_LVZK01000001.1"/>
</dbReference>